<dbReference type="PANTHER" id="PTHR13617:SF14">
    <property type="entry name" value="PROTEIN ABHD18"/>
    <property type="match status" value="1"/>
</dbReference>
<dbReference type="InterPro" id="IPR029058">
    <property type="entry name" value="AB_hydrolase_fold"/>
</dbReference>
<evidence type="ECO:0000313" key="2">
    <source>
        <dbReference type="Proteomes" id="UP000194945"/>
    </source>
</evidence>
<dbReference type="GO" id="GO:0016787">
    <property type="term" value="F:hydrolase activity"/>
    <property type="evidence" value="ECO:0007669"/>
    <property type="project" value="UniProtKB-KW"/>
</dbReference>
<accession>A0A242YYU0</accession>
<dbReference type="RefSeq" id="WP_000470979.1">
    <property type="nucleotide sequence ID" value="NZ_NFDE01000063.1"/>
</dbReference>
<sequence>MFITKYIDKLALYDLHKKRSKVTQYASFKNEIIKNEERENFYNTYAAKPQFDINPTENKTYSSGTFNFRSSISLGDKNNDMVSGESYLNSNENAPNIIFVHGWRMDSNDRIKNIFHKDMLNLGWNMYYFTLPYHFEREPEESIYSGEFMISANIERTVAASRQAVADLRALIQWIKTNKSGPVILIGVSLGGFITNLTATLESSIDVLVSVFYANRLSYSIWNTNPGMYIKKDLVQNGVTHDVLKEKWEITEPSISKPKMDRDNILLISAKHDQYVHMEDTSYLWESWGKPKRLVYNCGHSGIVLNRKRISEDTISFIRSKIFRYEYSNMNI</sequence>
<dbReference type="PANTHER" id="PTHR13617">
    <property type="entry name" value="PROTEIN ABHD18"/>
    <property type="match status" value="1"/>
</dbReference>
<dbReference type="Pfam" id="PF09752">
    <property type="entry name" value="ABHD18"/>
    <property type="match status" value="1"/>
</dbReference>
<dbReference type="Proteomes" id="UP000194945">
    <property type="component" value="Unassembled WGS sequence"/>
</dbReference>
<organism evidence="1 2">
    <name type="scientific">Bacillus wiedmannii</name>
    <dbReference type="NCBI Taxonomy" id="1890302"/>
    <lineage>
        <taxon>Bacteria</taxon>
        <taxon>Bacillati</taxon>
        <taxon>Bacillota</taxon>
        <taxon>Bacilli</taxon>
        <taxon>Bacillales</taxon>
        <taxon>Bacillaceae</taxon>
        <taxon>Bacillus</taxon>
        <taxon>Bacillus cereus group</taxon>
    </lineage>
</organism>
<dbReference type="SUPFAM" id="SSF53474">
    <property type="entry name" value="alpha/beta-Hydrolases"/>
    <property type="match status" value="1"/>
</dbReference>
<gene>
    <name evidence="1" type="ORF">BK730_23775</name>
</gene>
<proteinExistence type="predicted"/>
<comment type="caution">
    <text evidence="1">The sequence shown here is derived from an EMBL/GenBank/DDBJ whole genome shotgun (WGS) entry which is preliminary data.</text>
</comment>
<name>A0A242YYU0_9BACI</name>
<keyword evidence="1" id="KW-0378">Hydrolase</keyword>
<reference evidence="1 2" key="1">
    <citation type="submission" date="2016-10" db="EMBL/GenBank/DDBJ databases">
        <title>Comparative genomics of Bacillus thuringiensis reveals a path to pathogens against multiple invertebrate hosts.</title>
        <authorList>
            <person name="Zheng J."/>
            <person name="Gao Q."/>
            <person name="Liu H."/>
            <person name="Peng D."/>
            <person name="Ruan L."/>
            <person name="Sun M."/>
        </authorList>
    </citation>
    <scope>NUCLEOTIDE SEQUENCE [LARGE SCALE GENOMIC DNA]</scope>
    <source>
        <strain evidence="1">BGSC 4BK1</strain>
    </source>
</reference>
<dbReference type="AlphaFoldDB" id="A0A242YYU0"/>
<dbReference type="EMBL" id="NFDE01000063">
    <property type="protein sequence ID" value="OTX84801.1"/>
    <property type="molecule type" value="Genomic_DNA"/>
</dbReference>
<dbReference type="Gene3D" id="3.40.50.1820">
    <property type="entry name" value="alpha/beta hydrolase"/>
    <property type="match status" value="1"/>
</dbReference>
<protein>
    <submittedName>
        <fullName evidence="1">Alpha/beta hydrolase</fullName>
    </submittedName>
</protein>
<evidence type="ECO:0000313" key="1">
    <source>
        <dbReference type="EMBL" id="OTX84801.1"/>
    </source>
</evidence>
<dbReference type="InterPro" id="IPR019149">
    <property type="entry name" value="ABHD18"/>
</dbReference>